<dbReference type="InterPro" id="IPR046739">
    <property type="entry name" value="DUF6789"/>
</dbReference>
<feature type="transmembrane region" description="Helical" evidence="1">
    <location>
        <begin position="32"/>
        <end position="54"/>
    </location>
</feature>
<dbReference type="AlphaFoldDB" id="A0A8J3MZ43"/>
<keyword evidence="1" id="KW-0812">Transmembrane</keyword>
<keyword evidence="1" id="KW-0472">Membrane</keyword>
<sequence length="211" mass="23414">MHRVATAKKLWLLFAFLPLASGAVLVVHVLTRLSLGLALAVASILIFSIGLFTWRCLTSAARLELKRRIKAGAMAGLLATLLYDLSRLCIVTVFHDTFWPFDIFPLFGYAIAGQALTLGIATAIGLLYHYTNGLFFAVAYAILFAPRQWWLGILWALGLEGFMIGIYPGWLHIQALNEFLSVSLVGHLTYGTVLGIVSRRRWVYAPCCRLL</sequence>
<feature type="transmembrane region" description="Helical" evidence="1">
    <location>
        <begin position="106"/>
        <end position="128"/>
    </location>
</feature>
<dbReference type="EMBL" id="BNJK01000001">
    <property type="protein sequence ID" value="GHO92739.1"/>
    <property type="molecule type" value="Genomic_DNA"/>
</dbReference>
<name>A0A8J3MZ43_9CHLR</name>
<evidence type="ECO:0000313" key="3">
    <source>
        <dbReference type="Proteomes" id="UP000597444"/>
    </source>
</evidence>
<dbReference type="Pfam" id="PF20587">
    <property type="entry name" value="DUF6789"/>
    <property type="match status" value="1"/>
</dbReference>
<feature type="transmembrane region" description="Helical" evidence="1">
    <location>
        <begin position="149"/>
        <end position="167"/>
    </location>
</feature>
<proteinExistence type="predicted"/>
<comment type="caution">
    <text evidence="2">The sequence shown here is derived from an EMBL/GenBank/DDBJ whole genome shotgun (WGS) entry which is preliminary data.</text>
</comment>
<organism evidence="2 3">
    <name type="scientific">Reticulibacter mediterranei</name>
    <dbReference type="NCBI Taxonomy" id="2778369"/>
    <lineage>
        <taxon>Bacteria</taxon>
        <taxon>Bacillati</taxon>
        <taxon>Chloroflexota</taxon>
        <taxon>Ktedonobacteria</taxon>
        <taxon>Ktedonobacterales</taxon>
        <taxon>Reticulibacteraceae</taxon>
        <taxon>Reticulibacter</taxon>
    </lineage>
</organism>
<protein>
    <submittedName>
        <fullName evidence="2">Uncharacterized protein</fullName>
    </submittedName>
</protein>
<keyword evidence="1" id="KW-1133">Transmembrane helix</keyword>
<feature type="transmembrane region" description="Helical" evidence="1">
    <location>
        <begin position="179"/>
        <end position="197"/>
    </location>
</feature>
<reference evidence="2" key="1">
    <citation type="submission" date="2020-10" db="EMBL/GenBank/DDBJ databases">
        <title>Taxonomic study of unclassified bacteria belonging to the class Ktedonobacteria.</title>
        <authorList>
            <person name="Yabe S."/>
            <person name="Wang C.M."/>
            <person name="Zheng Y."/>
            <person name="Sakai Y."/>
            <person name="Cavaletti L."/>
            <person name="Monciardini P."/>
            <person name="Donadio S."/>
        </authorList>
    </citation>
    <scope>NUCLEOTIDE SEQUENCE</scope>
    <source>
        <strain evidence="2">ID150040</strain>
    </source>
</reference>
<evidence type="ECO:0000313" key="2">
    <source>
        <dbReference type="EMBL" id="GHO92739.1"/>
    </source>
</evidence>
<feature type="transmembrane region" description="Helical" evidence="1">
    <location>
        <begin position="75"/>
        <end position="94"/>
    </location>
</feature>
<keyword evidence="3" id="KW-1185">Reference proteome</keyword>
<gene>
    <name evidence="2" type="ORF">KSF_027870</name>
</gene>
<evidence type="ECO:0000256" key="1">
    <source>
        <dbReference type="SAM" id="Phobius"/>
    </source>
</evidence>
<dbReference type="Proteomes" id="UP000597444">
    <property type="component" value="Unassembled WGS sequence"/>
</dbReference>
<dbReference type="RefSeq" id="WP_220203559.1">
    <property type="nucleotide sequence ID" value="NZ_BNJK01000001.1"/>
</dbReference>
<accession>A0A8J3MZ43</accession>